<evidence type="ECO:0000313" key="1">
    <source>
        <dbReference type="EMBL" id="AOW03962.1"/>
    </source>
</evidence>
<evidence type="ECO:0000313" key="4">
    <source>
        <dbReference type="Proteomes" id="UP000256601"/>
    </source>
</evidence>
<organism evidence="1 3">
    <name type="scientific">Yarrowia lipolytica</name>
    <name type="common">Candida lipolytica</name>
    <dbReference type="NCBI Taxonomy" id="4952"/>
    <lineage>
        <taxon>Eukaryota</taxon>
        <taxon>Fungi</taxon>
        <taxon>Dikarya</taxon>
        <taxon>Ascomycota</taxon>
        <taxon>Saccharomycotina</taxon>
        <taxon>Dipodascomycetes</taxon>
        <taxon>Dipodascales</taxon>
        <taxon>Dipodascales incertae sedis</taxon>
        <taxon>Yarrowia</taxon>
    </lineage>
</organism>
<dbReference type="Proteomes" id="UP000256601">
    <property type="component" value="Unassembled WGS sequence"/>
</dbReference>
<dbReference type="eggNOG" id="ENOG502SFIG">
    <property type="taxonomic scope" value="Eukaryota"/>
</dbReference>
<dbReference type="EMBL" id="KZ859010">
    <property type="protein sequence ID" value="RDW25154.1"/>
    <property type="molecule type" value="Genomic_DNA"/>
</dbReference>
<dbReference type="AlphaFoldDB" id="A0A1H6Q6R3"/>
<accession>A0A1H6Q6R3</accession>
<dbReference type="EMBL" id="CP017556">
    <property type="protein sequence ID" value="AOW03962.1"/>
    <property type="molecule type" value="Genomic_DNA"/>
</dbReference>
<dbReference type="OrthoDB" id="2128908at2759"/>
<sequence>MRYKRVLALATALALTGAFISMVVLGKDLSWLDRKAGKSRIKTYILTTTCERECGHLTDWIREGTFMLDSDAPQVAPQCKAHTRWDYKLVPPPEGFTNPGPPPKIKYRPAENDEEREILKKNPEYKFRTPEMFKWMEWIENKYRNKYAQTLRDCSNGSHELCMLLEDDIVFINKRDMMLYRLALHTMAKYSGPEVSWDCAKRGNGWEERDIDGNKSQCRIIHRDYAGCLADFLETSGRPADVALAEGMKHCKMKQKWFLLVQHTGRKSGMGHAQ</sequence>
<proteinExistence type="predicted"/>
<evidence type="ECO:0000313" key="2">
    <source>
        <dbReference type="EMBL" id="RDW25154.1"/>
    </source>
</evidence>
<dbReference type="Proteomes" id="UP000182444">
    <property type="component" value="Chromosome 1D"/>
</dbReference>
<gene>
    <name evidence="2" type="ORF">B0I71DRAFT_42992</name>
    <name evidence="1" type="ORF">YALI1_D15304g</name>
</gene>
<dbReference type="VEuPathDB" id="FungiDB:YALI0_D12276g"/>
<reference evidence="1 3" key="1">
    <citation type="journal article" date="2016" name="PLoS ONE">
        <title>Sequence Assembly of Yarrowia lipolytica Strain W29/CLIB89 Shows Transposable Element Diversity.</title>
        <authorList>
            <person name="Magnan C."/>
            <person name="Yu J."/>
            <person name="Chang I."/>
            <person name="Jahn E."/>
            <person name="Kanomata Y."/>
            <person name="Wu J."/>
            <person name="Zeller M."/>
            <person name="Oakes M."/>
            <person name="Baldi P."/>
            <person name="Sandmeyer S."/>
        </authorList>
    </citation>
    <scope>NUCLEOTIDE SEQUENCE [LARGE SCALE GENOMIC DNA]</scope>
    <source>
        <strain evidence="1">CLIB89</strain>
        <strain evidence="3">CLIB89(W29)</strain>
    </source>
</reference>
<dbReference type="KEGG" id="yli:2910131"/>
<name>A0A1H6Q6R3_YARLL</name>
<dbReference type="VEuPathDB" id="FungiDB:YALI1_D15304g"/>
<reference evidence="2 4" key="2">
    <citation type="submission" date="2018-07" db="EMBL/GenBank/DDBJ databases">
        <title>Draft Genome Assemblies for Five Robust Yarrowia lipolytica Strains Exhibiting High Lipid Production and Pentose Sugar Utilization and Sugar Alcohol Secretion from Undetoxified Lignocellulosic Biomass Hydrolysates.</title>
        <authorList>
            <consortium name="DOE Joint Genome Institute"/>
            <person name="Walker C."/>
            <person name="Ryu S."/>
            <person name="Na H."/>
            <person name="Zane M."/>
            <person name="LaButti K."/>
            <person name="Lipzen A."/>
            <person name="Haridas S."/>
            <person name="Barry K."/>
            <person name="Grigoriev I.V."/>
            <person name="Quarterman J."/>
            <person name="Slininger P."/>
            <person name="Dien B."/>
            <person name="Trinh C.T."/>
        </authorList>
    </citation>
    <scope>NUCLEOTIDE SEQUENCE [LARGE SCALE GENOMIC DNA]</scope>
    <source>
        <strain evidence="2 4">YB392</strain>
    </source>
</reference>
<evidence type="ECO:0000313" key="3">
    <source>
        <dbReference type="Proteomes" id="UP000182444"/>
    </source>
</evidence>
<dbReference type="GeneID" id="2910131"/>
<dbReference type="RefSeq" id="XP_502736.1">
    <property type="nucleotide sequence ID" value="XM_502736.1"/>
</dbReference>
<protein>
    <submittedName>
        <fullName evidence="1">Uncharacterized protein</fullName>
    </submittedName>
</protein>